<dbReference type="Proteomes" id="UP000015106">
    <property type="component" value="Chromosome 2"/>
</dbReference>
<organism evidence="1 2">
    <name type="scientific">Triticum urartu</name>
    <name type="common">Red wild einkorn</name>
    <name type="synonym">Crithodium urartu</name>
    <dbReference type="NCBI Taxonomy" id="4572"/>
    <lineage>
        <taxon>Eukaryota</taxon>
        <taxon>Viridiplantae</taxon>
        <taxon>Streptophyta</taxon>
        <taxon>Embryophyta</taxon>
        <taxon>Tracheophyta</taxon>
        <taxon>Spermatophyta</taxon>
        <taxon>Magnoliopsida</taxon>
        <taxon>Liliopsida</taxon>
        <taxon>Poales</taxon>
        <taxon>Poaceae</taxon>
        <taxon>BOP clade</taxon>
        <taxon>Pooideae</taxon>
        <taxon>Triticodae</taxon>
        <taxon>Triticeae</taxon>
        <taxon>Triticinae</taxon>
        <taxon>Triticum</taxon>
    </lineage>
</organism>
<reference evidence="2" key="1">
    <citation type="journal article" date="2013" name="Nature">
        <title>Draft genome of the wheat A-genome progenitor Triticum urartu.</title>
        <authorList>
            <person name="Ling H.Q."/>
            <person name="Zhao S."/>
            <person name="Liu D."/>
            <person name="Wang J."/>
            <person name="Sun H."/>
            <person name="Zhang C."/>
            <person name="Fan H."/>
            <person name="Li D."/>
            <person name="Dong L."/>
            <person name="Tao Y."/>
            <person name="Gao C."/>
            <person name="Wu H."/>
            <person name="Li Y."/>
            <person name="Cui Y."/>
            <person name="Guo X."/>
            <person name="Zheng S."/>
            <person name="Wang B."/>
            <person name="Yu K."/>
            <person name="Liang Q."/>
            <person name="Yang W."/>
            <person name="Lou X."/>
            <person name="Chen J."/>
            <person name="Feng M."/>
            <person name="Jian J."/>
            <person name="Zhang X."/>
            <person name="Luo G."/>
            <person name="Jiang Y."/>
            <person name="Liu J."/>
            <person name="Wang Z."/>
            <person name="Sha Y."/>
            <person name="Zhang B."/>
            <person name="Wu H."/>
            <person name="Tang D."/>
            <person name="Shen Q."/>
            <person name="Xue P."/>
            <person name="Zou S."/>
            <person name="Wang X."/>
            <person name="Liu X."/>
            <person name="Wang F."/>
            <person name="Yang Y."/>
            <person name="An X."/>
            <person name="Dong Z."/>
            <person name="Zhang K."/>
            <person name="Zhang X."/>
            <person name="Luo M.C."/>
            <person name="Dvorak J."/>
            <person name="Tong Y."/>
            <person name="Wang J."/>
            <person name="Yang H."/>
            <person name="Li Z."/>
            <person name="Wang D."/>
            <person name="Zhang A."/>
            <person name="Wang J."/>
        </authorList>
    </citation>
    <scope>NUCLEOTIDE SEQUENCE</scope>
    <source>
        <strain evidence="2">cv. G1812</strain>
    </source>
</reference>
<evidence type="ECO:0000313" key="2">
    <source>
        <dbReference type="Proteomes" id="UP000015106"/>
    </source>
</evidence>
<proteinExistence type="predicted"/>
<keyword evidence="2" id="KW-1185">Reference proteome</keyword>
<name>A0A8R7PH64_TRIUA</name>
<reference evidence="1" key="2">
    <citation type="submission" date="2018-03" db="EMBL/GenBank/DDBJ databases">
        <title>The Triticum urartu genome reveals the dynamic nature of wheat genome evolution.</title>
        <authorList>
            <person name="Ling H."/>
            <person name="Ma B."/>
            <person name="Shi X."/>
            <person name="Liu H."/>
            <person name="Dong L."/>
            <person name="Sun H."/>
            <person name="Cao Y."/>
            <person name="Gao Q."/>
            <person name="Zheng S."/>
            <person name="Li Y."/>
            <person name="Yu Y."/>
            <person name="Du H."/>
            <person name="Qi M."/>
            <person name="Li Y."/>
            <person name="Yu H."/>
            <person name="Cui Y."/>
            <person name="Wang N."/>
            <person name="Chen C."/>
            <person name="Wu H."/>
            <person name="Zhao Y."/>
            <person name="Zhang J."/>
            <person name="Li Y."/>
            <person name="Zhou W."/>
            <person name="Zhang B."/>
            <person name="Hu W."/>
            <person name="Eijk M."/>
            <person name="Tang J."/>
            <person name="Witsenboer H."/>
            <person name="Zhao S."/>
            <person name="Li Z."/>
            <person name="Zhang A."/>
            <person name="Wang D."/>
            <person name="Liang C."/>
        </authorList>
    </citation>
    <scope>NUCLEOTIDE SEQUENCE [LARGE SCALE GENOMIC DNA]</scope>
    <source>
        <strain evidence="1">cv. G1812</strain>
    </source>
</reference>
<sequence length="131" mass="15014">MYWWLVECPYVIDLCLSNDLDHKLKLPDISAYTEASHVCMLMSTSCGVLVILLDHAKNYMIEVSLIYCQLMVVGHHASHPFSVILYKYVIFRTDFCSCNLSYMGLVNYICHTCSSTSLVNKSFCSRNNEHV</sequence>
<dbReference type="EnsemblPlants" id="TuG1812G0200004150.01.T01">
    <property type="protein sequence ID" value="TuG1812G0200004150.01.T01.cds290263"/>
    <property type="gene ID" value="TuG1812G0200004150.01"/>
</dbReference>
<reference evidence="1" key="3">
    <citation type="submission" date="2022-06" db="UniProtKB">
        <authorList>
            <consortium name="EnsemblPlants"/>
        </authorList>
    </citation>
    <scope>IDENTIFICATION</scope>
</reference>
<dbReference type="AlphaFoldDB" id="A0A8R7PH64"/>
<accession>A0A8R7PH64</accession>
<protein>
    <submittedName>
        <fullName evidence="1">Uncharacterized protein</fullName>
    </submittedName>
</protein>
<evidence type="ECO:0000313" key="1">
    <source>
        <dbReference type="EnsemblPlants" id="TuG1812G0200004150.01.T01.cds290263"/>
    </source>
</evidence>
<dbReference type="Gramene" id="TuG1812G0200004150.01.T01">
    <property type="protein sequence ID" value="TuG1812G0200004150.01.T01.cds290263"/>
    <property type="gene ID" value="TuG1812G0200004150.01"/>
</dbReference>